<dbReference type="InterPro" id="IPR021109">
    <property type="entry name" value="Peptidase_aspartic_dom_sf"/>
</dbReference>
<comment type="caution">
    <text evidence="2">The sequence shown here is derived from an EMBL/GenBank/DDBJ whole genome shotgun (WGS) entry which is preliminary data.</text>
</comment>
<dbReference type="AlphaFoldDB" id="A0A9N7MP96"/>
<evidence type="ECO:0008006" key="4">
    <source>
        <dbReference type="Google" id="ProtNLM"/>
    </source>
</evidence>
<sequence length="398" mass="45066">RREKEIPITPPGVKIPGLTQGGSSQIRATDTGTDENESAKMTFSLGKRSEMLEQGARPPPQVEEQMVTMTRNEMQRMIAEAVAAQLKQVQVEQPRVEQPRREPPRVEQQRLELPPPNHEQQAQSNDRQIRRVEEEASSIRTANPQARDETNLYCRFHKDYGHNTDDCRHLTDEIERLIRAGHLKEFIYKDREKSSRRRERSRSPRKRARTPDKEDLPQKRGTIHMIFGGSTDGDSNRARKAYARGRHGKVEVQQVDENGPVINFGPADVGEVERPHNDALMITSQISGCEVQRVFVDTGSSVNVIFYDCLKRMELDIQLAPLHTSLFGFNGSEVAPLGETMLAVVLGKGDLRKVKMVRFVVVDVESAYNAILGRPSLNAFHAVVSTYHMKLKFLVGDQ</sequence>
<feature type="compositionally biased region" description="Basic and acidic residues" evidence="1">
    <location>
        <begin position="94"/>
        <end position="110"/>
    </location>
</feature>
<gene>
    <name evidence="2" type="ORF">SHERM_11311</name>
</gene>
<evidence type="ECO:0000313" key="2">
    <source>
        <dbReference type="EMBL" id="CAA0809108.1"/>
    </source>
</evidence>
<organism evidence="2 3">
    <name type="scientific">Striga hermonthica</name>
    <name type="common">Purple witchweed</name>
    <name type="synonym">Buchnera hermonthica</name>
    <dbReference type="NCBI Taxonomy" id="68872"/>
    <lineage>
        <taxon>Eukaryota</taxon>
        <taxon>Viridiplantae</taxon>
        <taxon>Streptophyta</taxon>
        <taxon>Embryophyta</taxon>
        <taxon>Tracheophyta</taxon>
        <taxon>Spermatophyta</taxon>
        <taxon>Magnoliopsida</taxon>
        <taxon>eudicotyledons</taxon>
        <taxon>Gunneridae</taxon>
        <taxon>Pentapetalae</taxon>
        <taxon>asterids</taxon>
        <taxon>lamiids</taxon>
        <taxon>Lamiales</taxon>
        <taxon>Orobanchaceae</taxon>
        <taxon>Buchnereae</taxon>
        <taxon>Striga</taxon>
    </lineage>
</organism>
<feature type="compositionally biased region" description="Basic and acidic residues" evidence="1">
    <location>
        <begin position="209"/>
        <end position="218"/>
    </location>
</feature>
<proteinExistence type="predicted"/>
<feature type="non-terminal residue" evidence="2">
    <location>
        <position position="1"/>
    </location>
</feature>
<dbReference type="SUPFAM" id="SSF50630">
    <property type="entry name" value="Acid proteases"/>
    <property type="match status" value="1"/>
</dbReference>
<dbReference type="CDD" id="cd00303">
    <property type="entry name" value="retropepsin_like"/>
    <property type="match status" value="1"/>
</dbReference>
<dbReference type="PANTHER" id="PTHR33240:SF15">
    <property type="entry name" value="GAG-PRO-LIKE PROTEIN"/>
    <property type="match status" value="1"/>
</dbReference>
<keyword evidence="3" id="KW-1185">Reference proteome</keyword>
<protein>
    <recommendedName>
        <fullName evidence="4">Polyprotein</fullName>
    </recommendedName>
</protein>
<dbReference type="Proteomes" id="UP001153555">
    <property type="component" value="Unassembled WGS sequence"/>
</dbReference>
<name>A0A9N7MP96_STRHE</name>
<evidence type="ECO:0000256" key="1">
    <source>
        <dbReference type="SAM" id="MobiDB-lite"/>
    </source>
</evidence>
<reference evidence="2" key="1">
    <citation type="submission" date="2019-12" db="EMBL/GenBank/DDBJ databases">
        <authorList>
            <person name="Scholes J."/>
        </authorList>
    </citation>
    <scope>NUCLEOTIDE SEQUENCE</scope>
</reference>
<feature type="non-terminal residue" evidence="2">
    <location>
        <position position="398"/>
    </location>
</feature>
<evidence type="ECO:0000313" key="3">
    <source>
        <dbReference type="Proteomes" id="UP001153555"/>
    </source>
</evidence>
<feature type="compositionally biased region" description="Basic residues" evidence="1">
    <location>
        <begin position="194"/>
        <end position="208"/>
    </location>
</feature>
<feature type="region of interest" description="Disordered" evidence="1">
    <location>
        <begin position="1"/>
        <end position="38"/>
    </location>
</feature>
<dbReference type="PANTHER" id="PTHR33240">
    <property type="entry name" value="OS08G0508500 PROTEIN"/>
    <property type="match status" value="1"/>
</dbReference>
<accession>A0A9N7MP96</accession>
<feature type="region of interest" description="Disordered" evidence="1">
    <location>
        <begin position="191"/>
        <end position="236"/>
    </location>
</feature>
<dbReference type="EMBL" id="CACSLK010003174">
    <property type="protein sequence ID" value="CAA0809108.1"/>
    <property type="molecule type" value="Genomic_DNA"/>
</dbReference>
<feature type="compositionally biased region" description="Polar residues" evidence="1">
    <location>
        <begin position="21"/>
        <end position="31"/>
    </location>
</feature>
<feature type="region of interest" description="Disordered" evidence="1">
    <location>
        <begin position="90"/>
        <end position="144"/>
    </location>
</feature>
<dbReference type="Gene3D" id="2.40.70.10">
    <property type="entry name" value="Acid Proteases"/>
    <property type="match status" value="1"/>
</dbReference>